<keyword evidence="1" id="KW-0805">Transcription regulation</keyword>
<keyword evidence="2 4" id="KW-0238">DNA-binding</keyword>
<dbReference type="GO" id="GO:0003700">
    <property type="term" value="F:DNA-binding transcription factor activity"/>
    <property type="evidence" value="ECO:0007669"/>
    <property type="project" value="TreeGrafter"/>
</dbReference>
<dbReference type="InterPro" id="IPR011075">
    <property type="entry name" value="TetR_C"/>
</dbReference>
<sequence length="197" mass="21819">MPETRTRRRGVELEKAILDAAWAELNDVGYARLTIESVAARAGTSKPVIYRRWPNRAELVLAAWGSRAPVRPPSPDTGSLRGDLVILFTKIARRVDGMMNEMIAGVMTETFRHPEVAALMRDRLVNAPFGKVVGTVLQRAVERGEHPPVELTHRAGRLPIDLIRNEALINGGSITDETIAELVDQVYLPLLRGLARD</sequence>
<dbReference type="PANTHER" id="PTHR30055:SF148">
    <property type="entry name" value="TETR-FAMILY TRANSCRIPTIONAL REGULATOR"/>
    <property type="match status" value="1"/>
</dbReference>
<evidence type="ECO:0000256" key="2">
    <source>
        <dbReference type="ARBA" id="ARBA00023125"/>
    </source>
</evidence>
<dbReference type="InterPro" id="IPR050109">
    <property type="entry name" value="HTH-type_TetR-like_transc_reg"/>
</dbReference>
<dbReference type="PANTHER" id="PTHR30055">
    <property type="entry name" value="HTH-TYPE TRANSCRIPTIONAL REGULATOR RUTR"/>
    <property type="match status" value="1"/>
</dbReference>
<feature type="DNA-binding region" description="H-T-H motif" evidence="4">
    <location>
        <begin position="34"/>
        <end position="53"/>
    </location>
</feature>
<dbReference type="Pfam" id="PF16859">
    <property type="entry name" value="TetR_C_11"/>
    <property type="match status" value="1"/>
</dbReference>
<evidence type="ECO:0000256" key="3">
    <source>
        <dbReference type="ARBA" id="ARBA00023163"/>
    </source>
</evidence>
<gene>
    <name evidence="6" type="ORF">CLV43_102610</name>
</gene>
<dbReference type="PROSITE" id="PS50977">
    <property type="entry name" value="HTH_TETR_2"/>
    <property type="match status" value="1"/>
</dbReference>
<dbReference type="SUPFAM" id="SSF46689">
    <property type="entry name" value="Homeodomain-like"/>
    <property type="match status" value="1"/>
</dbReference>
<dbReference type="OrthoDB" id="9796019at2"/>
<evidence type="ECO:0000313" key="7">
    <source>
        <dbReference type="Proteomes" id="UP000239494"/>
    </source>
</evidence>
<dbReference type="InterPro" id="IPR036271">
    <property type="entry name" value="Tet_transcr_reg_TetR-rel_C_sf"/>
</dbReference>
<dbReference type="GO" id="GO:0000976">
    <property type="term" value="F:transcription cis-regulatory region binding"/>
    <property type="evidence" value="ECO:0007669"/>
    <property type="project" value="TreeGrafter"/>
</dbReference>
<dbReference type="AlphaFoldDB" id="A0A2T0THF7"/>
<accession>A0A2T0THF7</accession>
<keyword evidence="3" id="KW-0804">Transcription</keyword>
<dbReference type="PRINTS" id="PR00455">
    <property type="entry name" value="HTHTETR"/>
</dbReference>
<comment type="caution">
    <text evidence="6">The sequence shown here is derived from an EMBL/GenBank/DDBJ whole genome shotgun (WGS) entry which is preliminary data.</text>
</comment>
<feature type="domain" description="HTH tetR-type" evidence="5">
    <location>
        <begin position="11"/>
        <end position="71"/>
    </location>
</feature>
<organism evidence="6 7">
    <name type="scientific">Umezawaea tangerina</name>
    <dbReference type="NCBI Taxonomy" id="84725"/>
    <lineage>
        <taxon>Bacteria</taxon>
        <taxon>Bacillati</taxon>
        <taxon>Actinomycetota</taxon>
        <taxon>Actinomycetes</taxon>
        <taxon>Pseudonocardiales</taxon>
        <taxon>Pseudonocardiaceae</taxon>
        <taxon>Umezawaea</taxon>
    </lineage>
</organism>
<name>A0A2T0THF7_9PSEU</name>
<dbReference type="Proteomes" id="UP000239494">
    <property type="component" value="Unassembled WGS sequence"/>
</dbReference>
<evidence type="ECO:0000259" key="5">
    <source>
        <dbReference type="PROSITE" id="PS50977"/>
    </source>
</evidence>
<dbReference type="Pfam" id="PF00440">
    <property type="entry name" value="TetR_N"/>
    <property type="match status" value="1"/>
</dbReference>
<dbReference type="EMBL" id="PVTF01000002">
    <property type="protein sequence ID" value="PRY45045.1"/>
    <property type="molecule type" value="Genomic_DNA"/>
</dbReference>
<dbReference type="RefSeq" id="WP_106186594.1">
    <property type="nucleotide sequence ID" value="NZ_PVTF01000002.1"/>
</dbReference>
<proteinExistence type="predicted"/>
<dbReference type="Gene3D" id="1.10.357.10">
    <property type="entry name" value="Tetracycline Repressor, domain 2"/>
    <property type="match status" value="1"/>
</dbReference>
<evidence type="ECO:0000313" key="6">
    <source>
        <dbReference type="EMBL" id="PRY45045.1"/>
    </source>
</evidence>
<dbReference type="InterPro" id="IPR001647">
    <property type="entry name" value="HTH_TetR"/>
</dbReference>
<reference evidence="6 7" key="1">
    <citation type="submission" date="2018-03" db="EMBL/GenBank/DDBJ databases">
        <title>Genomic Encyclopedia of Archaeal and Bacterial Type Strains, Phase II (KMG-II): from individual species to whole genera.</title>
        <authorList>
            <person name="Goeker M."/>
        </authorList>
    </citation>
    <scope>NUCLEOTIDE SEQUENCE [LARGE SCALE GENOMIC DNA]</scope>
    <source>
        <strain evidence="6 7">DSM 44720</strain>
    </source>
</reference>
<evidence type="ECO:0000256" key="1">
    <source>
        <dbReference type="ARBA" id="ARBA00023015"/>
    </source>
</evidence>
<dbReference type="Gene3D" id="1.10.10.60">
    <property type="entry name" value="Homeodomain-like"/>
    <property type="match status" value="1"/>
</dbReference>
<dbReference type="InterPro" id="IPR009057">
    <property type="entry name" value="Homeodomain-like_sf"/>
</dbReference>
<keyword evidence="7" id="KW-1185">Reference proteome</keyword>
<dbReference type="SUPFAM" id="SSF48498">
    <property type="entry name" value="Tetracyclin repressor-like, C-terminal domain"/>
    <property type="match status" value="1"/>
</dbReference>
<protein>
    <submittedName>
        <fullName evidence="6">TetR family transcriptional regulator</fullName>
    </submittedName>
</protein>
<evidence type="ECO:0000256" key="4">
    <source>
        <dbReference type="PROSITE-ProRule" id="PRU00335"/>
    </source>
</evidence>